<organism evidence="2 3">
    <name type="scientific">Cirrhinus molitorella</name>
    <name type="common">mud carp</name>
    <dbReference type="NCBI Taxonomy" id="172907"/>
    <lineage>
        <taxon>Eukaryota</taxon>
        <taxon>Metazoa</taxon>
        <taxon>Chordata</taxon>
        <taxon>Craniata</taxon>
        <taxon>Vertebrata</taxon>
        <taxon>Euteleostomi</taxon>
        <taxon>Actinopterygii</taxon>
        <taxon>Neopterygii</taxon>
        <taxon>Teleostei</taxon>
        <taxon>Ostariophysi</taxon>
        <taxon>Cypriniformes</taxon>
        <taxon>Cyprinidae</taxon>
        <taxon>Labeoninae</taxon>
        <taxon>Labeonini</taxon>
        <taxon>Cirrhinus</taxon>
    </lineage>
</organism>
<gene>
    <name evidence="2" type="ORF">QQF64_029627</name>
</gene>
<dbReference type="EMBL" id="JAYMGO010000007">
    <property type="protein sequence ID" value="KAL1270611.1"/>
    <property type="molecule type" value="Genomic_DNA"/>
</dbReference>
<evidence type="ECO:0000313" key="2">
    <source>
        <dbReference type="EMBL" id="KAL1270611.1"/>
    </source>
</evidence>
<dbReference type="Proteomes" id="UP001558613">
    <property type="component" value="Unassembled WGS sequence"/>
</dbReference>
<proteinExistence type="predicted"/>
<evidence type="ECO:0000256" key="1">
    <source>
        <dbReference type="SAM" id="MobiDB-lite"/>
    </source>
</evidence>
<comment type="caution">
    <text evidence="2">The sequence shown here is derived from an EMBL/GenBank/DDBJ whole genome shotgun (WGS) entry which is preliminary data.</text>
</comment>
<keyword evidence="3" id="KW-1185">Reference proteome</keyword>
<name>A0ABR3N148_9TELE</name>
<reference evidence="2 3" key="1">
    <citation type="submission" date="2023-09" db="EMBL/GenBank/DDBJ databases">
        <authorList>
            <person name="Wang M."/>
        </authorList>
    </citation>
    <scope>NUCLEOTIDE SEQUENCE [LARGE SCALE GENOMIC DNA]</scope>
    <source>
        <strain evidence="2">GT-2023</strain>
        <tissue evidence="2">Liver</tissue>
    </source>
</reference>
<accession>A0ABR3N148</accession>
<sequence length="124" mass="13712">MGGISEKADSRARPTTTTATVPLSLSLSWPRRHWHSWVLEEPVLSHTYVLRHLHFLMKLLSTSLSLSLSLAKLHYAANITNDSADTPVGEEAKLAAPQRGTRPAKWAGRHPVVWGDSRELPTSP</sequence>
<protein>
    <submittedName>
        <fullName evidence="2">Uncharacterized protein</fullName>
    </submittedName>
</protein>
<evidence type="ECO:0000313" key="3">
    <source>
        <dbReference type="Proteomes" id="UP001558613"/>
    </source>
</evidence>
<feature type="region of interest" description="Disordered" evidence="1">
    <location>
        <begin position="94"/>
        <end position="124"/>
    </location>
</feature>